<sequence>MAEGENLSAPAADSEDGLAFLRRIIAGDHPQAPMGGVLDFHLAEVEYGRALFRGCASQMFYNNLGAVHGGWAASLLDSALSYAVHATLSAGDGYTTVEFKVSLIRPITASTGTMHCEGRIIHRGRRLATAEAWLRDDEGRLFAHGSGSCMIFPARP</sequence>
<protein>
    <submittedName>
        <fullName evidence="4">PaaI family thioesterase</fullName>
    </submittedName>
</protein>
<proteinExistence type="inferred from homology"/>
<evidence type="ECO:0000259" key="3">
    <source>
        <dbReference type="Pfam" id="PF03061"/>
    </source>
</evidence>
<dbReference type="OrthoDB" id="9813282at2"/>
<evidence type="ECO:0000256" key="1">
    <source>
        <dbReference type="ARBA" id="ARBA00008324"/>
    </source>
</evidence>
<dbReference type="RefSeq" id="WP_161140513.1">
    <property type="nucleotide sequence ID" value="NZ_SPKJ01000030.1"/>
</dbReference>
<gene>
    <name evidence="4" type="ORF">E4O86_10615</name>
</gene>
<dbReference type="Pfam" id="PF03061">
    <property type="entry name" value="4HBT"/>
    <property type="match status" value="1"/>
</dbReference>
<name>A0A964T682_9HYPH</name>
<reference evidence="4" key="1">
    <citation type="submission" date="2019-03" db="EMBL/GenBank/DDBJ databases">
        <title>Afifella sp. nov., isolated from activated sludge.</title>
        <authorList>
            <person name="Li Q."/>
            <person name="Liu Y."/>
        </authorList>
    </citation>
    <scope>NUCLEOTIDE SEQUENCE</scope>
    <source>
        <strain evidence="4">L72</strain>
    </source>
</reference>
<dbReference type="PANTHER" id="PTHR21660">
    <property type="entry name" value="THIOESTERASE SUPERFAMILY MEMBER-RELATED"/>
    <property type="match status" value="1"/>
</dbReference>
<dbReference type="GO" id="GO:0047617">
    <property type="term" value="F:fatty acyl-CoA hydrolase activity"/>
    <property type="evidence" value="ECO:0007669"/>
    <property type="project" value="InterPro"/>
</dbReference>
<feature type="domain" description="Thioesterase" evidence="3">
    <location>
        <begin position="65"/>
        <end position="142"/>
    </location>
</feature>
<evidence type="ECO:0000313" key="4">
    <source>
        <dbReference type="EMBL" id="MYZ48162.1"/>
    </source>
</evidence>
<keyword evidence="5" id="KW-1185">Reference proteome</keyword>
<comment type="caution">
    <text evidence="4">The sequence shown here is derived from an EMBL/GenBank/DDBJ whole genome shotgun (WGS) entry which is preliminary data.</text>
</comment>
<keyword evidence="2" id="KW-0378">Hydrolase</keyword>
<dbReference type="InterPro" id="IPR006683">
    <property type="entry name" value="Thioestr_dom"/>
</dbReference>
<dbReference type="NCBIfam" id="TIGR00369">
    <property type="entry name" value="unchar_dom_1"/>
    <property type="match status" value="1"/>
</dbReference>
<dbReference type="PANTHER" id="PTHR21660:SF1">
    <property type="entry name" value="ACYL-COENZYME A THIOESTERASE 13"/>
    <property type="match status" value="1"/>
</dbReference>
<dbReference type="InterPro" id="IPR029069">
    <property type="entry name" value="HotDog_dom_sf"/>
</dbReference>
<evidence type="ECO:0000256" key="2">
    <source>
        <dbReference type="ARBA" id="ARBA00022801"/>
    </source>
</evidence>
<dbReference type="SUPFAM" id="SSF54637">
    <property type="entry name" value="Thioesterase/thiol ester dehydrase-isomerase"/>
    <property type="match status" value="1"/>
</dbReference>
<dbReference type="InterPro" id="IPR003736">
    <property type="entry name" value="PAAI_dom"/>
</dbReference>
<dbReference type="Gene3D" id="3.10.129.10">
    <property type="entry name" value="Hotdog Thioesterase"/>
    <property type="match status" value="1"/>
</dbReference>
<dbReference type="InterPro" id="IPR039298">
    <property type="entry name" value="ACOT13"/>
</dbReference>
<evidence type="ECO:0000313" key="5">
    <source>
        <dbReference type="Proteomes" id="UP000773614"/>
    </source>
</evidence>
<dbReference type="Proteomes" id="UP000773614">
    <property type="component" value="Unassembled WGS sequence"/>
</dbReference>
<accession>A0A964T682</accession>
<dbReference type="EMBL" id="SPKJ01000030">
    <property type="protein sequence ID" value="MYZ48162.1"/>
    <property type="molecule type" value="Genomic_DNA"/>
</dbReference>
<organism evidence="4 5">
    <name type="scientific">Propylenella binzhouense</name>
    <dbReference type="NCBI Taxonomy" id="2555902"/>
    <lineage>
        <taxon>Bacteria</taxon>
        <taxon>Pseudomonadati</taxon>
        <taxon>Pseudomonadota</taxon>
        <taxon>Alphaproteobacteria</taxon>
        <taxon>Hyphomicrobiales</taxon>
        <taxon>Propylenellaceae</taxon>
        <taxon>Propylenella</taxon>
    </lineage>
</organism>
<dbReference type="AlphaFoldDB" id="A0A964T682"/>
<comment type="similarity">
    <text evidence="1">Belongs to the thioesterase PaaI family.</text>
</comment>
<dbReference type="CDD" id="cd03443">
    <property type="entry name" value="PaaI_thioesterase"/>
    <property type="match status" value="1"/>
</dbReference>